<keyword evidence="1" id="KW-0472">Membrane</keyword>
<proteinExistence type="predicted"/>
<sequence length="135" mass="14844">MSLLCLRNDNDGILELLEGVVVCYSNVDSIDCGLGTKRFCSSLDLGNYCNYIKQPGDELEYRSCVFTCSTDGCNAATHYIPLSLLGALLLPALVCFLHLLYAMHRLSCDVQAFHTGATITSPWQQGHIDDGFTEQ</sequence>
<dbReference type="AlphaFoldDB" id="A0A7R9IND6"/>
<gene>
    <name evidence="2" type="ORF">TTEB3V08_LOCUS9524</name>
</gene>
<evidence type="ECO:0000256" key="1">
    <source>
        <dbReference type="SAM" id="Phobius"/>
    </source>
</evidence>
<organism evidence="2">
    <name type="scientific">Timema tahoe</name>
    <dbReference type="NCBI Taxonomy" id="61484"/>
    <lineage>
        <taxon>Eukaryota</taxon>
        <taxon>Metazoa</taxon>
        <taxon>Ecdysozoa</taxon>
        <taxon>Arthropoda</taxon>
        <taxon>Hexapoda</taxon>
        <taxon>Insecta</taxon>
        <taxon>Pterygota</taxon>
        <taxon>Neoptera</taxon>
        <taxon>Polyneoptera</taxon>
        <taxon>Phasmatodea</taxon>
        <taxon>Timematodea</taxon>
        <taxon>Timematoidea</taxon>
        <taxon>Timematidae</taxon>
        <taxon>Timema</taxon>
    </lineage>
</organism>
<evidence type="ECO:0008006" key="3">
    <source>
        <dbReference type="Google" id="ProtNLM"/>
    </source>
</evidence>
<reference evidence="2" key="1">
    <citation type="submission" date="2020-11" db="EMBL/GenBank/DDBJ databases">
        <authorList>
            <person name="Tran Van P."/>
        </authorList>
    </citation>
    <scope>NUCLEOTIDE SEQUENCE</scope>
</reference>
<feature type="transmembrane region" description="Helical" evidence="1">
    <location>
        <begin position="79"/>
        <end position="101"/>
    </location>
</feature>
<protein>
    <recommendedName>
        <fullName evidence="3">Protein sleepless</fullName>
    </recommendedName>
</protein>
<accession>A0A7R9IND6</accession>
<keyword evidence="1" id="KW-0812">Transmembrane</keyword>
<dbReference type="EMBL" id="OE005010">
    <property type="protein sequence ID" value="CAD7461617.1"/>
    <property type="molecule type" value="Genomic_DNA"/>
</dbReference>
<name>A0A7R9IND6_9NEOP</name>
<keyword evidence="1" id="KW-1133">Transmembrane helix</keyword>
<evidence type="ECO:0000313" key="2">
    <source>
        <dbReference type="EMBL" id="CAD7461617.1"/>
    </source>
</evidence>